<dbReference type="CDD" id="cd16444">
    <property type="entry name" value="LipB"/>
    <property type="match status" value="1"/>
</dbReference>
<keyword evidence="3" id="KW-0813">Transport</keyword>
<evidence type="ECO:0000313" key="12">
    <source>
        <dbReference type="Proteomes" id="UP000708208"/>
    </source>
</evidence>
<proteinExistence type="inferred from homology"/>
<protein>
    <recommendedName>
        <fullName evidence="7">Lipoate-protein ligase B</fullName>
    </recommendedName>
    <alternativeName>
        <fullName evidence="8">Lipoyl/octanoyl transferase</fullName>
    </alternativeName>
</protein>
<name>A0A8J2K2I1_9HEXA</name>
<keyword evidence="5" id="KW-1133">Transmembrane helix</keyword>
<dbReference type="NCBIfam" id="TIGR00214">
    <property type="entry name" value="lipB"/>
    <property type="match status" value="1"/>
</dbReference>
<keyword evidence="6" id="KW-0472">Membrane</keyword>
<dbReference type="AlphaFoldDB" id="A0A8J2K2I1"/>
<dbReference type="PROSITE" id="PS51733">
    <property type="entry name" value="BPL_LPL_CATALYTIC"/>
    <property type="match status" value="1"/>
</dbReference>
<evidence type="ECO:0000259" key="10">
    <source>
        <dbReference type="PROSITE" id="PS51733"/>
    </source>
</evidence>
<comment type="caution">
    <text evidence="11">The sequence shown here is derived from an EMBL/GenBank/DDBJ whole genome shotgun (WGS) entry which is preliminary data.</text>
</comment>
<evidence type="ECO:0000256" key="3">
    <source>
        <dbReference type="ARBA" id="ARBA00022448"/>
    </source>
</evidence>
<dbReference type="GO" id="GO:0016020">
    <property type="term" value="C:membrane"/>
    <property type="evidence" value="ECO:0007669"/>
    <property type="project" value="UniProtKB-SubCell"/>
</dbReference>
<dbReference type="OrthoDB" id="19908at2759"/>
<feature type="domain" description="BPL/LPL catalytic" evidence="10">
    <location>
        <begin position="279"/>
        <end position="463"/>
    </location>
</feature>
<organism evidence="11 12">
    <name type="scientific">Allacma fusca</name>
    <dbReference type="NCBI Taxonomy" id="39272"/>
    <lineage>
        <taxon>Eukaryota</taxon>
        <taxon>Metazoa</taxon>
        <taxon>Ecdysozoa</taxon>
        <taxon>Arthropoda</taxon>
        <taxon>Hexapoda</taxon>
        <taxon>Collembola</taxon>
        <taxon>Symphypleona</taxon>
        <taxon>Sminthuridae</taxon>
        <taxon>Allacma</taxon>
    </lineage>
</organism>
<comment type="pathway">
    <text evidence="9">Protein modification.</text>
</comment>
<keyword evidence="12" id="KW-1185">Reference proteome</keyword>
<evidence type="ECO:0000256" key="6">
    <source>
        <dbReference type="ARBA" id="ARBA00023136"/>
    </source>
</evidence>
<dbReference type="NCBIfam" id="NF010925">
    <property type="entry name" value="PRK14345.1"/>
    <property type="match status" value="1"/>
</dbReference>
<evidence type="ECO:0000256" key="4">
    <source>
        <dbReference type="ARBA" id="ARBA00022692"/>
    </source>
</evidence>
<dbReference type="Proteomes" id="UP000708208">
    <property type="component" value="Unassembled WGS sequence"/>
</dbReference>
<comment type="subcellular location">
    <subcellularLocation>
        <location evidence="1">Membrane</location>
        <topology evidence="1">Single-pass type IV membrane protein</topology>
    </subcellularLocation>
</comment>
<evidence type="ECO:0000313" key="11">
    <source>
        <dbReference type="EMBL" id="CAG7731993.1"/>
    </source>
</evidence>
<keyword evidence="4" id="KW-0812">Transmembrane</keyword>
<dbReference type="InterPro" id="IPR020605">
    <property type="entry name" value="Octanoyltransferase_CS"/>
</dbReference>
<dbReference type="HAMAP" id="MF_00013">
    <property type="entry name" value="LipB"/>
    <property type="match status" value="1"/>
</dbReference>
<gene>
    <name evidence="11" type="ORF">AFUS01_LOCUS20540</name>
</gene>
<comment type="similarity">
    <text evidence="2">Belongs to the LipB family.</text>
</comment>
<dbReference type="PANTHER" id="PTHR10993:SF7">
    <property type="entry name" value="LIPOYLTRANSFERASE 2, MITOCHONDRIAL-RELATED"/>
    <property type="match status" value="1"/>
</dbReference>
<dbReference type="Pfam" id="PF03908">
    <property type="entry name" value="Sec20"/>
    <property type="match status" value="1"/>
</dbReference>
<dbReference type="InterPro" id="IPR004143">
    <property type="entry name" value="BPL_LPL_catalytic"/>
</dbReference>
<evidence type="ECO:0000256" key="8">
    <source>
        <dbReference type="ARBA" id="ARBA00033331"/>
    </source>
</evidence>
<sequence length="479" mass="54148">SVRVTSSSGIKVHVRICREIMMGLHLKEDDDDSFGLIRRGVVRSPSTERKALKNEFTRLEADCKRIIQTAFNHLHSYRKREAFDPLNEFEESQISDLTKQARENIATLKSISEDMSTIYKYKSLSPRVVDQAKTYALSVDGLQATLRKLLLDFQNVANTKHRQDLLSLSRSPFEERTHRRFGRGVAQTATGMTDSLMTSQQILSETLQRSQGTLEQLTFSAQNIQANQDELRAQTSVVNTAQKLLAKQFPLNHHNWKLFPYRPAWEVQKYFEKRHLENKSADQVLILVEHDPVYTLGLRQTISPEEIERLKSIGADVVHADRGGLTTFHGPGQLVAYPILNLTKFGGISLRNYVWKLENVAIHTCRMLGVAAEQDTTNVSHTGAWANNNKICAIGVHQKQSITTHGLALNCNVDLKWYNHIVPCGIKDKGITSISRELGQPKSVTDVIPQFLASFDVIFGCQLENLEPDEFPTAIRRSS</sequence>
<dbReference type="GO" id="GO:0033819">
    <property type="term" value="F:lipoyl(octanoyl) transferase activity"/>
    <property type="evidence" value="ECO:0007669"/>
    <property type="project" value="InterPro"/>
</dbReference>
<dbReference type="EMBL" id="CAJVCH010222861">
    <property type="protein sequence ID" value="CAG7731993.1"/>
    <property type="molecule type" value="Genomic_DNA"/>
</dbReference>
<evidence type="ECO:0000256" key="7">
    <source>
        <dbReference type="ARBA" id="ARBA00030797"/>
    </source>
</evidence>
<dbReference type="InterPro" id="IPR056173">
    <property type="entry name" value="Sec20_C"/>
</dbReference>
<dbReference type="InterPro" id="IPR000544">
    <property type="entry name" value="Octanoyltransferase"/>
</dbReference>
<dbReference type="GO" id="GO:0009249">
    <property type="term" value="P:protein lipoylation"/>
    <property type="evidence" value="ECO:0007669"/>
    <property type="project" value="InterPro"/>
</dbReference>
<evidence type="ECO:0000256" key="9">
    <source>
        <dbReference type="ARBA" id="ARBA00043952"/>
    </source>
</evidence>
<dbReference type="PANTHER" id="PTHR10993">
    <property type="entry name" value="OCTANOYLTRANSFERASE"/>
    <property type="match status" value="1"/>
</dbReference>
<evidence type="ECO:0000256" key="2">
    <source>
        <dbReference type="ARBA" id="ARBA00007907"/>
    </source>
</evidence>
<feature type="non-terminal residue" evidence="11">
    <location>
        <position position="1"/>
    </location>
</feature>
<accession>A0A8J2K2I1</accession>
<evidence type="ECO:0000256" key="5">
    <source>
        <dbReference type="ARBA" id="ARBA00022989"/>
    </source>
</evidence>
<evidence type="ECO:0000256" key="1">
    <source>
        <dbReference type="ARBA" id="ARBA00004211"/>
    </source>
</evidence>
<dbReference type="Pfam" id="PF21948">
    <property type="entry name" value="LplA-B_cat"/>
    <property type="match status" value="1"/>
</dbReference>
<dbReference type="PROSITE" id="PS01313">
    <property type="entry name" value="LIPB"/>
    <property type="match status" value="1"/>
</dbReference>
<reference evidence="11" key="1">
    <citation type="submission" date="2021-06" db="EMBL/GenBank/DDBJ databases">
        <authorList>
            <person name="Hodson N. C."/>
            <person name="Mongue J. A."/>
            <person name="Jaron S. K."/>
        </authorList>
    </citation>
    <scope>NUCLEOTIDE SEQUENCE</scope>
</reference>